<dbReference type="Pfam" id="PF02646">
    <property type="entry name" value="RmuC"/>
    <property type="match status" value="1"/>
</dbReference>
<evidence type="ECO:0000313" key="8">
    <source>
        <dbReference type="Proteomes" id="UP000187417"/>
    </source>
</evidence>
<feature type="coiled-coil region" evidence="5">
    <location>
        <begin position="149"/>
        <end position="176"/>
    </location>
</feature>
<dbReference type="EMBL" id="MNQH01000001">
    <property type="protein sequence ID" value="OKY96765.1"/>
    <property type="molecule type" value="Genomic_DNA"/>
</dbReference>
<evidence type="ECO:0000256" key="2">
    <source>
        <dbReference type="ARBA" id="ARBA00009840"/>
    </source>
</evidence>
<keyword evidence="4" id="KW-0233">DNA recombination</keyword>
<evidence type="ECO:0000256" key="1">
    <source>
        <dbReference type="ARBA" id="ARBA00003416"/>
    </source>
</evidence>
<evidence type="ECO:0000256" key="4">
    <source>
        <dbReference type="ARBA" id="ARBA00023172"/>
    </source>
</evidence>
<comment type="similarity">
    <text evidence="2">Belongs to the RmuC family.</text>
</comment>
<keyword evidence="3 5" id="KW-0175">Coiled coil</keyword>
<dbReference type="InterPro" id="IPR003798">
    <property type="entry name" value="DNA_recombination_RmuC"/>
</dbReference>
<dbReference type="PANTHER" id="PTHR30563">
    <property type="entry name" value="DNA RECOMBINATION PROTEIN RMUC"/>
    <property type="match status" value="1"/>
</dbReference>
<dbReference type="AlphaFoldDB" id="A0A1Q6FD26"/>
<proteinExistence type="inferred from homology"/>
<evidence type="ECO:0000313" key="7">
    <source>
        <dbReference type="EMBL" id="OKY96765.1"/>
    </source>
</evidence>
<organism evidence="7 8">
    <name type="scientific">Alistipes putredinis</name>
    <dbReference type="NCBI Taxonomy" id="28117"/>
    <lineage>
        <taxon>Bacteria</taxon>
        <taxon>Pseudomonadati</taxon>
        <taxon>Bacteroidota</taxon>
        <taxon>Bacteroidia</taxon>
        <taxon>Bacteroidales</taxon>
        <taxon>Rikenellaceae</taxon>
        <taxon>Alistipes</taxon>
    </lineage>
</organism>
<accession>A0A1Q6FD26</accession>
<reference evidence="7 8" key="1">
    <citation type="journal article" date="2016" name="Nat. Biotechnol.">
        <title>Measurement of bacterial replication rates in microbial communities.</title>
        <authorList>
            <person name="Brown C.T."/>
            <person name="Olm M.R."/>
            <person name="Thomas B.C."/>
            <person name="Banfield J.F."/>
        </authorList>
    </citation>
    <scope>NUCLEOTIDE SEQUENCE [LARGE SCALE GENOMIC DNA]</scope>
    <source>
        <strain evidence="7">CAG:67_53_122</strain>
    </source>
</reference>
<feature type="coiled-coil region" evidence="5">
    <location>
        <begin position="23"/>
        <end position="99"/>
    </location>
</feature>
<feature type="transmembrane region" description="Helical" evidence="6">
    <location>
        <begin position="6"/>
        <end position="26"/>
    </location>
</feature>
<evidence type="ECO:0000256" key="5">
    <source>
        <dbReference type="SAM" id="Coils"/>
    </source>
</evidence>
<dbReference type="GO" id="GO:0006310">
    <property type="term" value="P:DNA recombination"/>
    <property type="evidence" value="ECO:0007669"/>
    <property type="project" value="UniProtKB-KW"/>
</dbReference>
<sequence length="436" mass="49317">MNTGIVVVLLSLGVVCVVLGLLLLSLRRDNARLSDERAAADEARRLAEESRRVSEEKAAAAEIEIRTLVERSTLAQARLEAAEQRMAEARAEREKMEETFRTQFKNLANDILGEQSRTFKETNREALDVLLKPFRDNIVEFRERVEKIYSSENEQRGALRNELERLMELNRRITTETTNLTNALKGNSKVQGDWGEMILETILDNSNLIRGVHYDTQLNIKDEAGNNLRPDVVLYLPEGKRIVIDSKVSLTAFVGYVGAEDEATRRQYLASHVASVRQHVVELGRKEYQRLLDSPDFVIMFIPNEPAFLAALQNDSSIWADAYDKKVIISSPTNLFALLKLVDDLWKRNAQNKNTADIVTYGTKLYEQLVAFTASLEGVGQSLDAARDKYNDAYKRLCTGNDNIVRCGERLRKLGIPTKKQQSARTLQAADLPDEE</sequence>
<dbReference type="Proteomes" id="UP000187417">
    <property type="component" value="Unassembled WGS sequence"/>
</dbReference>
<keyword evidence="6" id="KW-1133">Transmembrane helix</keyword>
<gene>
    <name evidence="7" type="ORF">BHV66_01505</name>
</gene>
<dbReference type="RefSeq" id="WP_278338937.1">
    <property type="nucleotide sequence ID" value="NZ_BAAFLA010000005.1"/>
</dbReference>
<dbReference type="PANTHER" id="PTHR30563:SF0">
    <property type="entry name" value="DNA RECOMBINATION PROTEIN RMUC"/>
    <property type="match status" value="1"/>
</dbReference>
<comment type="caution">
    <text evidence="7">The sequence shown here is derived from an EMBL/GenBank/DDBJ whole genome shotgun (WGS) entry which is preliminary data.</text>
</comment>
<name>A0A1Q6FD26_9BACT</name>
<evidence type="ECO:0000256" key="3">
    <source>
        <dbReference type="ARBA" id="ARBA00023054"/>
    </source>
</evidence>
<keyword evidence="6" id="KW-0812">Transmembrane</keyword>
<comment type="function">
    <text evidence="1">Involved in DNA recombination.</text>
</comment>
<protein>
    <submittedName>
        <fullName evidence="7">Recombinase RmuC</fullName>
    </submittedName>
</protein>
<keyword evidence="6" id="KW-0472">Membrane</keyword>
<evidence type="ECO:0000256" key="6">
    <source>
        <dbReference type="SAM" id="Phobius"/>
    </source>
</evidence>